<accession>A0A6G1GXZ2</accession>
<dbReference type="OrthoDB" id="3426753at2759"/>
<keyword evidence="3" id="KW-1185">Reference proteome</keyword>
<protein>
    <submittedName>
        <fullName evidence="2">Uncharacterized protein</fullName>
    </submittedName>
</protein>
<sequence>MLVSTFTNTLVALVACGTTATATSHSSNFTTFKPNTIEPFFHIDLLVGIPTNATTVLGVLGRVPNRGGNVTGLVQGTILPVGAANELLPAGPDAVRSLYKNQFSINVTSVSPPEILLMNADATIQYANNALYGIASISFEADPAGAFANISYERFVGQVMGDFFTGDAVLDIFRLGVKGREDGGVIKALEPPGEVV</sequence>
<dbReference type="EMBL" id="ML977161">
    <property type="protein sequence ID" value="KAF1985684.1"/>
    <property type="molecule type" value="Genomic_DNA"/>
</dbReference>
<evidence type="ECO:0000256" key="1">
    <source>
        <dbReference type="SAM" id="SignalP"/>
    </source>
</evidence>
<feature type="signal peptide" evidence="1">
    <location>
        <begin position="1"/>
        <end position="16"/>
    </location>
</feature>
<dbReference type="Proteomes" id="UP000800041">
    <property type="component" value="Unassembled WGS sequence"/>
</dbReference>
<keyword evidence="1" id="KW-0732">Signal</keyword>
<name>A0A6G1GXZ2_9PEZI</name>
<proteinExistence type="predicted"/>
<feature type="chain" id="PRO_5026311189" evidence="1">
    <location>
        <begin position="17"/>
        <end position="196"/>
    </location>
</feature>
<gene>
    <name evidence="2" type="ORF">K402DRAFT_357189</name>
</gene>
<evidence type="ECO:0000313" key="2">
    <source>
        <dbReference type="EMBL" id="KAF1985684.1"/>
    </source>
</evidence>
<dbReference type="AlphaFoldDB" id="A0A6G1GXZ2"/>
<organism evidence="2 3">
    <name type="scientific">Aulographum hederae CBS 113979</name>
    <dbReference type="NCBI Taxonomy" id="1176131"/>
    <lineage>
        <taxon>Eukaryota</taxon>
        <taxon>Fungi</taxon>
        <taxon>Dikarya</taxon>
        <taxon>Ascomycota</taxon>
        <taxon>Pezizomycotina</taxon>
        <taxon>Dothideomycetes</taxon>
        <taxon>Pleosporomycetidae</taxon>
        <taxon>Aulographales</taxon>
        <taxon>Aulographaceae</taxon>
    </lineage>
</organism>
<reference evidence="2" key="1">
    <citation type="journal article" date="2020" name="Stud. Mycol.">
        <title>101 Dothideomycetes genomes: a test case for predicting lifestyles and emergence of pathogens.</title>
        <authorList>
            <person name="Haridas S."/>
            <person name="Albert R."/>
            <person name="Binder M."/>
            <person name="Bloem J."/>
            <person name="Labutti K."/>
            <person name="Salamov A."/>
            <person name="Andreopoulos B."/>
            <person name="Baker S."/>
            <person name="Barry K."/>
            <person name="Bills G."/>
            <person name="Bluhm B."/>
            <person name="Cannon C."/>
            <person name="Castanera R."/>
            <person name="Culley D."/>
            <person name="Daum C."/>
            <person name="Ezra D."/>
            <person name="Gonzalez J."/>
            <person name="Henrissat B."/>
            <person name="Kuo A."/>
            <person name="Liang C."/>
            <person name="Lipzen A."/>
            <person name="Lutzoni F."/>
            <person name="Magnuson J."/>
            <person name="Mondo S."/>
            <person name="Nolan M."/>
            <person name="Ohm R."/>
            <person name="Pangilinan J."/>
            <person name="Park H.-J."/>
            <person name="Ramirez L."/>
            <person name="Alfaro M."/>
            <person name="Sun H."/>
            <person name="Tritt A."/>
            <person name="Yoshinaga Y."/>
            <person name="Zwiers L.-H."/>
            <person name="Turgeon B."/>
            <person name="Goodwin S."/>
            <person name="Spatafora J."/>
            <person name="Crous P."/>
            <person name="Grigoriev I."/>
        </authorList>
    </citation>
    <scope>NUCLEOTIDE SEQUENCE</scope>
    <source>
        <strain evidence="2">CBS 113979</strain>
    </source>
</reference>
<evidence type="ECO:0000313" key="3">
    <source>
        <dbReference type="Proteomes" id="UP000800041"/>
    </source>
</evidence>